<dbReference type="OrthoDB" id="10258156at2759"/>
<dbReference type="Proteomes" id="UP000838756">
    <property type="component" value="Unassembled WGS sequence"/>
</dbReference>
<proteinExistence type="inferred from homology"/>
<evidence type="ECO:0000259" key="2">
    <source>
        <dbReference type="Pfam" id="PF09811"/>
    </source>
</evidence>
<reference evidence="3" key="1">
    <citation type="submission" date="2022-03" db="EMBL/GenBank/DDBJ databases">
        <authorList>
            <person name="Lindestad O."/>
        </authorList>
    </citation>
    <scope>NUCLEOTIDE SEQUENCE</scope>
</reference>
<evidence type="ECO:0000313" key="3">
    <source>
        <dbReference type="EMBL" id="CAH2229687.1"/>
    </source>
</evidence>
<comment type="caution">
    <text evidence="3">The sequence shown here is derived from an EMBL/GenBank/DDBJ whole genome shotgun (WGS) entry which is preliminary data.</text>
</comment>
<dbReference type="AlphaFoldDB" id="A0A8S4R688"/>
<keyword evidence="4" id="KW-1185">Reference proteome</keyword>
<protein>
    <submittedName>
        <fullName evidence="3">Jg15969 protein</fullName>
    </submittedName>
</protein>
<evidence type="ECO:0000313" key="4">
    <source>
        <dbReference type="Proteomes" id="UP000838756"/>
    </source>
</evidence>
<dbReference type="InterPro" id="IPR052436">
    <property type="entry name" value="LTO1_adapter"/>
</dbReference>
<dbReference type="PANTHER" id="PTHR28532">
    <property type="entry name" value="GEO13458P1"/>
    <property type="match status" value="1"/>
</dbReference>
<dbReference type="EMBL" id="CAKXAJ010024739">
    <property type="protein sequence ID" value="CAH2229687.1"/>
    <property type="molecule type" value="Genomic_DNA"/>
</dbReference>
<comment type="similarity">
    <text evidence="1">Belongs to the LTO1 family.</text>
</comment>
<evidence type="ECO:0000256" key="1">
    <source>
        <dbReference type="ARBA" id="ARBA00038090"/>
    </source>
</evidence>
<accession>A0A8S4R688</accession>
<dbReference type="PANTHER" id="PTHR28532:SF1">
    <property type="entry name" value="ORAL CANCER OVEREXPRESSED 1"/>
    <property type="match status" value="1"/>
</dbReference>
<gene>
    <name evidence="3" type="primary">jg15969</name>
    <name evidence="3" type="ORF">PAEG_LOCUS9085</name>
</gene>
<dbReference type="InterPro" id="IPR019191">
    <property type="entry name" value="Essential_protein_Yae1_N"/>
</dbReference>
<organism evidence="3 4">
    <name type="scientific">Pararge aegeria aegeria</name>
    <dbReference type="NCBI Taxonomy" id="348720"/>
    <lineage>
        <taxon>Eukaryota</taxon>
        <taxon>Metazoa</taxon>
        <taxon>Ecdysozoa</taxon>
        <taxon>Arthropoda</taxon>
        <taxon>Hexapoda</taxon>
        <taxon>Insecta</taxon>
        <taxon>Pterygota</taxon>
        <taxon>Neoptera</taxon>
        <taxon>Endopterygota</taxon>
        <taxon>Lepidoptera</taxon>
        <taxon>Glossata</taxon>
        <taxon>Ditrysia</taxon>
        <taxon>Papilionoidea</taxon>
        <taxon>Nymphalidae</taxon>
        <taxon>Satyrinae</taxon>
        <taxon>Satyrini</taxon>
        <taxon>Parargina</taxon>
        <taxon>Pararge</taxon>
    </lineage>
</organism>
<feature type="domain" description="Essential protein Yae1 N-terminal" evidence="2">
    <location>
        <begin position="26"/>
        <end position="63"/>
    </location>
</feature>
<sequence>MAGDIDFNDVLDDIFLSENKQCQESYEEGLKAGTEAGNPEGYHLGYHRGAELGRELGYYLGIVSYHLDNKDKQPESYSDKLLKQLEKSLFKYLGKTTMSSRIHKLHGQIDTVIAYLSPFLQLANCHMVEFLTDDHWNTLLPCKLREYLDRCDLNDAVEQFWRFAEGKYTDDNELSKWVQETRNHCLAVDNEYCLSTDQLQEHIRLWGGDVRSEVRISEFMNSKKSYEVLYEA</sequence>
<name>A0A8S4R688_9NEOP</name>
<dbReference type="Pfam" id="PF09811">
    <property type="entry name" value="Yae1_N"/>
    <property type="match status" value="1"/>
</dbReference>